<sequence length="379" mass="41652">MKMTKEELAKLVNDEFEKAIAPYLQVKRPEGDTDDRSNEEKLFPSLGNFLKDVANKDVNEESAKRVSEYVQKELSMDSDPAGGYLVPTKYREGLLQVSPEEAIVRPRAFVIPAGDPPDAALDMPYLQQSGLTGQSHGDLYGGIWFGWTAEGATKTNTEVTVGLIEYKPNEWSGYAVLTDKVMRNAKQLEAIVTQKYKEGLIGFEDYHFLQGTGVGQPLGVINSPATITITRNTTVTILFADVTAMIDRFMGGPKAVWIINKACRSKIIALVDAAGNSIWIQGNLAKAIPDVLMGIPIIWTYKVPAVGTKGDIGLYDFSQYIIKDGYGPAFAKSEHVYFLSNRTCLKMFGNVDGKPWLKGSLTADDNSTEISPFVVLSTK</sequence>
<feature type="domain" description="Phage capsid-like C-terminal" evidence="3">
    <location>
        <begin position="82"/>
        <end position="355"/>
    </location>
</feature>
<name>A0A6M3Y1U7_9ZZZZ</name>
<dbReference type="AlphaFoldDB" id="A0A6M3Y1U7"/>
<dbReference type="InterPro" id="IPR024455">
    <property type="entry name" value="Phage_capsid"/>
</dbReference>
<dbReference type="EMBL" id="MT145000">
    <property type="protein sequence ID" value="QJI02416.1"/>
    <property type="molecule type" value="Genomic_DNA"/>
</dbReference>
<keyword evidence="2" id="KW-0946">Virion</keyword>
<evidence type="ECO:0000256" key="1">
    <source>
        <dbReference type="ARBA" id="ARBA00004328"/>
    </source>
</evidence>
<evidence type="ECO:0000313" key="4">
    <source>
        <dbReference type="EMBL" id="QJI02416.1"/>
    </source>
</evidence>
<gene>
    <name evidence="4" type="ORF">TM448B03228_0002</name>
</gene>
<evidence type="ECO:0000259" key="3">
    <source>
        <dbReference type="Pfam" id="PF05065"/>
    </source>
</evidence>
<dbReference type="Pfam" id="PF05065">
    <property type="entry name" value="Phage_capsid"/>
    <property type="match status" value="1"/>
</dbReference>
<dbReference type="SUPFAM" id="SSF56563">
    <property type="entry name" value="Major capsid protein gp5"/>
    <property type="match status" value="1"/>
</dbReference>
<evidence type="ECO:0000256" key="2">
    <source>
        <dbReference type="ARBA" id="ARBA00022844"/>
    </source>
</evidence>
<accession>A0A6M3Y1U7</accession>
<dbReference type="GO" id="GO:0044423">
    <property type="term" value="C:virion component"/>
    <property type="evidence" value="ECO:0007669"/>
    <property type="project" value="UniProtKB-KW"/>
</dbReference>
<comment type="subcellular location">
    <subcellularLocation>
        <location evidence="1">Virion</location>
    </subcellularLocation>
</comment>
<dbReference type="InterPro" id="IPR054612">
    <property type="entry name" value="Phage_capsid-like_C"/>
</dbReference>
<organism evidence="4">
    <name type="scientific">viral metagenome</name>
    <dbReference type="NCBI Taxonomy" id="1070528"/>
    <lineage>
        <taxon>unclassified sequences</taxon>
        <taxon>metagenomes</taxon>
        <taxon>organismal metagenomes</taxon>
    </lineage>
</organism>
<dbReference type="Gene3D" id="3.30.2400.10">
    <property type="entry name" value="Major capsid protein gp5"/>
    <property type="match status" value="1"/>
</dbReference>
<dbReference type="NCBIfam" id="TIGR01554">
    <property type="entry name" value="major_cap_HK97"/>
    <property type="match status" value="1"/>
</dbReference>
<reference evidence="4" key="1">
    <citation type="submission" date="2020-03" db="EMBL/GenBank/DDBJ databases">
        <title>The deep terrestrial virosphere.</title>
        <authorList>
            <person name="Holmfeldt K."/>
            <person name="Nilsson E."/>
            <person name="Simone D."/>
            <person name="Lopez-Fernandez M."/>
            <person name="Wu X."/>
            <person name="de Brujin I."/>
            <person name="Lundin D."/>
            <person name="Andersson A."/>
            <person name="Bertilsson S."/>
            <person name="Dopson M."/>
        </authorList>
    </citation>
    <scope>NUCLEOTIDE SEQUENCE</scope>
    <source>
        <strain evidence="4">TM448B03228</strain>
    </source>
</reference>
<protein>
    <submittedName>
        <fullName evidence="4">Putative capsid protein</fullName>
    </submittedName>
</protein>
<proteinExistence type="predicted"/>